<dbReference type="AlphaFoldDB" id="A0A7X2PAM2"/>
<dbReference type="Pfam" id="PF00291">
    <property type="entry name" value="PALP"/>
    <property type="match status" value="1"/>
</dbReference>
<evidence type="ECO:0000313" key="6">
    <source>
        <dbReference type="Proteomes" id="UP000460549"/>
    </source>
</evidence>
<dbReference type="PANTHER" id="PTHR42937">
    <property type="match status" value="1"/>
</dbReference>
<dbReference type="EMBL" id="VUNN01000001">
    <property type="protein sequence ID" value="MSU05369.1"/>
    <property type="molecule type" value="Genomic_DNA"/>
</dbReference>
<proteinExistence type="predicted"/>
<feature type="transmembrane region" description="Helical" evidence="3">
    <location>
        <begin position="235"/>
        <end position="255"/>
    </location>
</feature>
<comment type="caution">
    <text evidence="5">The sequence shown here is derived from an EMBL/GenBank/DDBJ whole genome shotgun (WGS) entry which is preliminary data.</text>
</comment>
<dbReference type="GO" id="GO:0008838">
    <property type="term" value="F:diaminopropionate ammonia-lyase activity"/>
    <property type="evidence" value="ECO:0007669"/>
    <property type="project" value="UniProtKB-EC"/>
</dbReference>
<evidence type="ECO:0000313" key="5">
    <source>
        <dbReference type="EMBL" id="MSU05369.1"/>
    </source>
</evidence>
<evidence type="ECO:0000259" key="4">
    <source>
        <dbReference type="Pfam" id="PF00291"/>
    </source>
</evidence>
<protein>
    <submittedName>
        <fullName evidence="5">Diaminopropionate ammonia-lyase</fullName>
        <ecNumber evidence="5">4.3.1.15</ecNumber>
    </submittedName>
</protein>
<keyword evidence="3" id="KW-1133">Transmembrane helix</keyword>
<dbReference type="InterPro" id="IPR010081">
    <property type="entry name" value="DiNH2opropionate_NH3_lyase"/>
</dbReference>
<dbReference type="Proteomes" id="UP000460549">
    <property type="component" value="Unassembled WGS sequence"/>
</dbReference>
<gene>
    <name evidence="5" type="ORF">FYJ80_01030</name>
</gene>
<evidence type="ECO:0000256" key="2">
    <source>
        <dbReference type="ARBA" id="ARBA00022898"/>
    </source>
</evidence>
<dbReference type="InterPro" id="IPR001926">
    <property type="entry name" value="TrpB-like_PALP"/>
</dbReference>
<keyword evidence="3" id="KW-0812">Transmembrane</keyword>
<keyword evidence="2" id="KW-0663">Pyridoxal phosphate</keyword>
<dbReference type="GO" id="GO:0030170">
    <property type="term" value="F:pyridoxal phosphate binding"/>
    <property type="evidence" value="ECO:0007669"/>
    <property type="project" value="InterPro"/>
</dbReference>
<feature type="domain" description="Tryptophan synthase beta chain-like PALP" evidence="4">
    <location>
        <begin position="45"/>
        <end position="360"/>
    </location>
</feature>
<sequence length="415" mass="46366">MHAEKLDFEYILKSYEKKDTSLADKLFNVNIARTARNFHRQIPTFRQTPLYPLSQLADMLGVENIFIKDESQRLELNSFKVMGGSFAIYRFLQKKLGLSDKEMSYKYLLSKDCHDKLGTITFASATDGNHGKGIAWASRMLGHKCNIYVHRETSEARINAIKAFGANVTVVNGNYDDAVRQVAIDAEKNGWEIISDTSWPGYTEIPTWIMQGYTTMLLEAQEQLSGMGYFKPTHVFVQAGVGALAASVIGFYASLFKEDMPKFVVVEPNKAACIYESAKINDGNPHTVTGDLDTIMAGLACGEPSPIAWSVLKELVDAYVSVPDYIAARGMRILATPLKDDPMVISGESGAVTLGALYSMLTEKEMCKDLIEHLGIDKHSQILFINTEGNTDPKHFRQIIWDGCDPVPKEYWTQR</sequence>
<dbReference type="EC" id="4.3.1.15" evidence="5"/>
<keyword evidence="6" id="KW-1185">Reference proteome</keyword>
<comment type="cofactor">
    <cofactor evidence="1">
        <name>pyridoxal 5'-phosphate</name>
        <dbReference type="ChEBI" id="CHEBI:597326"/>
    </cofactor>
</comment>
<dbReference type="PANTHER" id="PTHR42937:SF1">
    <property type="entry name" value="DIAMINOPROPIONATE AMMONIA-LYASE"/>
    <property type="match status" value="1"/>
</dbReference>
<keyword evidence="3" id="KW-0472">Membrane</keyword>
<dbReference type="NCBIfam" id="NF006058">
    <property type="entry name" value="PRK08206.1"/>
    <property type="match status" value="1"/>
</dbReference>
<evidence type="ECO:0000256" key="3">
    <source>
        <dbReference type="SAM" id="Phobius"/>
    </source>
</evidence>
<evidence type="ECO:0000256" key="1">
    <source>
        <dbReference type="ARBA" id="ARBA00001933"/>
    </source>
</evidence>
<keyword evidence="5" id="KW-0456">Lyase</keyword>
<organism evidence="5 6">
    <name type="scientific">Bullifex porci</name>
    <dbReference type="NCBI Taxonomy" id="2606638"/>
    <lineage>
        <taxon>Bacteria</taxon>
        <taxon>Pseudomonadati</taxon>
        <taxon>Spirochaetota</taxon>
        <taxon>Spirochaetia</taxon>
        <taxon>Spirochaetales</taxon>
        <taxon>Spirochaetaceae</taxon>
        <taxon>Bullifex</taxon>
    </lineage>
</organism>
<dbReference type="RefSeq" id="WP_154424265.1">
    <property type="nucleotide sequence ID" value="NZ_VUNN01000001.1"/>
</dbReference>
<name>A0A7X2PAM2_9SPIO</name>
<dbReference type="SUPFAM" id="SSF53686">
    <property type="entry name" value="Tryptophan synthase beta subunit-like PLP-dependent enzymes"/>
    <property type="match status" value="1"/>
</dbReference>
<dbReference type="Gene3D" id="3.40.50.1100">
    <property type="match status" value="3"/>
</dbReference>
<reference evidence="5 6" key="1">
    <citation type="submission" date="2019-08" db="EMBL/GenBank/DDBJ databases">
        <title>In-depth cultivation of the pig gut microbiome towards novel bacterial diversity and tailored functional studies.</title>
        <authorList>
            <person name="Wylensek D."/>
            <person name="Hitch T.C.A."/>
            <person name="Clavel T."/>
        </authorList>
    </citation>
    <scope>NUCLEOTIDE SEQUENCE [LARGE SCALE GENOMIC DNA]</scope>
    <source>
        <strain evidence="5 6">NM-380-WT-3C1</strain>
    </source>
</reference>
<dbReference type="NCBIfam" id="TIGR01747">
    <property type="entry name" value="diampropi_NH3ly"/>
    <property type="match status" value="1"/>
</dbReference>
<accession>A0A7X2PAM2</accession>
<dbReference type="InterPro" id="IPR036052">
    <property type="entry name" value="TrpB-like_PALP_sf"/>
</dbReference>